<feature type="region of interest" description="Disordered" evidence="2">
    <location>
        <begin position="12"/>
        <end position="53"/>
    </location>
</feature>
<accession>A0A9W7XJS6</accession>
<keyword evidence="4" id="KW-1185">Reference proteome</keyword>
<dbReference type="SUPFAM" id="SSF46950">
    <property type="entry name" value="Double-stranded DNA-binding domain"/>
    <property type="match status" value="1"/>
</dbReference>
<dbReference type="PIRSF" id="PIRSF015730">
    <property type="entry name" value="TFAR19"/>
    <property type="match status" value="1"/>
</dbReference>
<protein>
    <recommendedName>
        <fullName evidence="5">DNA-binding TFAR19-related protein</fullName>
    </recommendedName>
</protein>
<dbReference type="GO" id="GO:0003677">
    <property type="term" value="F:DNA binding"/>
    <property type="evidence" value="ECO:0007669"/>
    <property type="project" value="InterPro"/>
</dbReference>
<dbReference type="PANTHER" id="PTHR10840:SF0">
    <property type="entry name" value="PROGRAMMED CELL DEATH PROTEIN 5"/>
    <property type="match status" value="1"/>
</dbReference>
<gene>
    <name evidence="3" type="ORF">LPJ64_004126</name>
</gene>
<dbReference type="InterPro" id="IPR036883">
    <property type="entry name" value="PDCD5-like_sf"/>
</dbReference>
<evidence type="ECO:0000256" key="1">
    <source>
        <dbReference type="ARBA" id="ARBA00010490"/>
    </source>
</evidence>
<comment type="similarity">
    <text evidence="1">Belongs to the PDCD5 family.</text>
</comment>
<proteinExistence type="inferred from homology"/>
<dbReference type="PANTHER" id="PTHR10840">
    <property type="entry name" value="PROGRAMMED CELL DEATH PROTEIN 5"/>
    <property type="match status" value="1"/>
</dbReference>
<dbReference type="GO" id="GO:0005829">
    <property type="term" value="C:cytosol"/>
    <property type="evidence" value="ECO:0007669"/>
    <property type="project" value="TreeGrafter"/>
</dbReference>
<evidence type="ECO:0000256" key="2">
    <source>
        <dbReference type="SAM" id="MobiDB-lite"/>
    </source>
</evidence>
<dbReference type="EMBL" id="JANBOH010000187">
    <property type="protein sequence ID" value="KAJ1644187.1"/>
    <property type="molecule type" value="Genomic_DNA"/>
</dbReference>
<comment type="caution">
    <text evidence="3">The sequence shown here is derived from an EMBL/GenBank/DDBJ whole genome shotgun (WGS) entry which is preliminary data.</text>
</comment>
<evidence type="ECO:0000313" key="4">
    <source>
        <dbReference type="Proteomes" id="UP001145021"/>
    </source>
</evidence>
<feature type="compositionally biased region" description="Polar residues" evidence="2">
    <location>
        <begin position="17"/>
        <end position="31"/>
    </location>
</feature>
<sequence length="136" mass="15501">MADSELEAIRARRMAEIQQSQQSSFGANPQDDSTEENAAKREQENARNSILTQLLDNSARERLGRIAIVNAGKARSVEDLIIRMGQVGQLKKRITEDDLKELLEEINKQHSAETKVVVNRRSYGYSDDEDDEEYDF</sequence>
<dbReference type="Gene3D" id="1.10.8.140">
    <property type="entry name" value="PDCD5-like"/>
    <property type="match status" value="1"/>
</dbReference>
<dbReference type="InterPro" id="IPR002836">
    <property type="entry name" value="PDCD5-like"/>
</dbReference>
<dbReference type="GO" id="GO:0005634">
    <property type="term" value="C:nucleus"/>
    <property type="evidence" value="ECO:0007669"/>
    <property type="project" value="TreeGrafter"/>
</dbReference>
<dbReference type="Pfam" id="PF01984">
    <property type="entry name" value="dsDNA_bind"/>
    <property type="match status" value="1"/>
</dbReference>
<reference evidence="3" key="1">
    <citation type="submission" date="2022-07" db="EMBL/GenBank/DDBJ databases">
        <title>Phylogenomic reconstructions and comparative analyses of Kickxellomycotina fungi.</title>
        <authorList>
            <person name="Reynolds N.K."/>
            <person name="Stajich J.E."/>
            <person name="Barry K."/>
            <person name="Grigoriev I.V."/>
            <person name="Crous P."/>
            <person name="Smith M.E."/>
        </authorList>
    </citation>
    <scope>NUCLEOTIDE SEQUENCE</scope>
    <source>
        <strain evidence="3">NBRC 105413</strain>
    </source>
</reference>
<organism evidence="3 4">
    <name type="scientific">Coemansia asiatica</name>
    <dbReference type="NCBI Taxonomy" id="1052880"/>
    <lineage>
        <taxon>Eukaryota</taxon>
        <taxon>Fungi</taxon>
        <taxon>Fungi incertae sedis</taxon>
        <taxon>Zoopagomycota</taxon>
        <taxon>Kickxellomycotina</taxon>
        <taxon>Kickxellomycetes</taxon>
        <taxon>Kickxellales</taxon>
        <taxon>Kickxellaceae</taxon>
        <taxon>Coemansia</taxon>
    </lineage>
</organism>
<evidence type="ECO:0000313" key="3">
    <source>
        <dbReference type="EMBL" id="KAJ1644187.1"/>
    </source>
</evidence>
<name>A0A9W7XJS6_9FUNG</name>
<dbReference type="Proteomes" id="UP001145021">
    <property type="component" value="Unassembled WGS sequence"/>
</dbReference>
<dbReference type="AlphaFoldDB" id="A0A9W7XJS6"/>
<evidence type="ECO:0008006" key="5">
    <source>
        <dbReference type="Google" id="ProtNLM"/>
    </source>
</evidence>